<dbReference type="OrthoDB" id="6399095at2"/>
<gene>
    <name evidence="3" type="ORF">A8L45_00310</name>
</gene>
<dbReference type="Proteomes" id="UP000094936">
    <property type="component" value="Unassembled WGS sequence"/>
</dbReference>
<name>A0A1C3ESD8_9GAMM</name>
<feature type="domain" description="Flp pilus assembly protein RcpC/CpaB" evidence="2">
    <location>
        <begin position="124"/>
        <end position="236"/>
    </location>
</feature>
<dbReference type="Pfam" id="PF16976">
    <property type="entry name" value="RcpC"/>
    <property type="match status" value="1"/>
</dbReference>
<accession>A0A1C3ESD8</accession>
<feature type="transmembrane region" description="Helical" evidence="1">
    <location>
        <begin position="5"/>
        <end position="22"/>
    </location>
</feature>
<keyword evidence="1" id="KW-0812">Transmembrane</keyword>
<keyword evidence="4" id="KW-1185">Reference proteome</keyword>
<organism evidence="3 4">
    <name type="scientific">Veronia pacifica</name>
    <dbReference type="NCBI Taxonomy" id="1080227"/>
    <lineage>
        <taxon>Bacteria</taxon>
        <taxon>Pseudomonadati</taxon>
        <taxon>Pseudomonadota</taxon>
        <taxon>Gammaproteobacteria</taxon>
        <taxon>Vibrionales</taxon>
        <taxon>Vibrionaceae</taxon>
        <taxon>Veronia</taxon>
    </lineage>
</organism>
<sequence length="269" mass="29461">MNSRVIFIIAFIAIMTGLYGIYDLVNNNDPVAVENTPQQKDIHYFSLWKTTKNIHKGSKVTDAELVRVTLPEDEALALGISHDVELNRDSTTLFRGDIPEGKWVFPEMLATKGSPGYLHLITDTDMTLYPLSVSTRNLITDYIQPGDRIDVVAVSSPSANLAQSENLGLDSFSGVSADVLLSGVKVISIAQDNEYGIDPVVKASEGTMSTVVIEVNPDILPVLTLAQRTSYLEIYLNQPGRIHQGVDVSDVIKNYSGVLELRGSGHTHY</sequence>
<dbReference type="InterPro" id="IPR017592">
    <property type="entry name" value="Pilus_assmbl_Flp-typ_CpaB"/>
</dbReference>
<dbReference type="AlphaFoldDB" id="A0A1C3ESD8"/>
<evidence type="ECO:0000259" key="2">
    <source>
        <dbReference type="Pfam" id="PF16976"/>
    </source>
</evidence>
<dbReference type="RefSeq" id="WP_068898029.1">
    <property type="nucleotide sequence ID" value="NZ_JBHUIF010000002.1"/>
</dbReference>
<dbReference type="NCBIfam" id="TIGR03177">
    <property type="entry name" value="pilus_cpaB"/>
    <property type="match status" value="1"/>
</dbReference>
<dbReference type="InterPro" id="IPR031571">
    <property type="entry name" value="RcpC_dom"/>
</dbReference>
<dbReference type="STRING" id="1080227.A8L45_00310"/>
<keyword evidence="1" id="KW-0472">Membrane</keyword>
<reference evidence="3 4" key="1">
    <citation type="submission" date="2016-05" db="EMBL/GenBank/DDBJ databases">
        <title>Genomic Taxonomy of the Vibrionaceae.</title>
        <authorList>
            <person name="Gomez-Gil B."/>
            <person name="Enciso-Ibarra J."/>
        </authorList>
    </citation>
    <scope>NUCLEOTIDE SEQUENCE [LARGE SCALE GENOMIC DNA]</scope>
    <source>
        <strain evidence="3 4">CAIM 1920</strain>
    </source>
</reference>
<evidence type="ECO:0000313" key="3">
    <source>
        <dbReference type="EMBL" id="ODA36083.1"/>
    </source>
</evidence>
<protein>
    <submittedName>
        <fullName evidence="3">Flp pilus assembly protein CpaB</fullName>
    </submittedName>
</protein>
<keyword evidence="1" id="KW-1133">Transmembrane helix</keyword>
<evidence type="ECO:0000313" key="4">
    <source>
        <dbReference type="Proteomes" id="UP000094936"/>
    </source>
</evidence>
<dbReference type="EMBL" id="LYBM01000001">
    <property type="protein sequence ID" value="ODA36083.1"/>
    <property type="molecule type" value="Genomic_DNA"/>
</dbReference>
<comment type="caution">
    <text evidence="3">The sequence shown here is derived from an EMBL/GenBank/DDBJ whole genome shotgun (WGS) entry which is preliminary data.</text>
</comment>
<proteinExistence type="predicted"/>
<evidence type="ECO:0000256" key="1">
    <source>
        <dbReference type="SAM" id="Phobius"/>
    </source>
</evidence>